<dbReference type="Proteomes" id="UP000241158">
    <property type="component" value="Unassembled WGS sequence"/>
</dbReference>
<evidence type="ECO:0000313" key="2">
    <source>
        <dbReference type="Proteomes" id="UP000241158"/>
    </source>
</evidence>
<comment type="caution">
    <text evidence="1">The sequence shown here is derived from an EMBL/GenBank/DDBJ whole genome shotgun (WGS) entry which is preliminary data.</text>
</comment>
<keyword evidence="2" id="KW-1185">Reference proteome</keyword>
<name>A0A2P7AUB1_9HYPH</name>
<proteinExistence type="predicted"/>
<evidence type="ECO:0000313" key="1">
    <source>
        <dbReference type="EMBL" id="PSH57809.1"/>
    </source>
</evidence>
<organism evidence="1 2">
    <name type="scientific">Phyllobacterium endophyticum</name>
    <dbReference type="NCBI Taxonomy" id="1149773"/>
    <lineage>
        <taxon>Bacteria</taxon>
        <taxon>Pseudomonadati</taxon>
        <taxon>Pseudomonadota</taxon>
        <taxon>Alphaproteobacteria</taxon>
        <taxon>Hyphomicrobiales</taxon>
        <taxon>Phyllobacteriaceae</taxon>
        <taxon>Phyllobacterium</taxon>
    </lineage>
</organism>
<gene>
    <name evidence="1" type="ORF">CU100_08860</name>
</gene>
<sequence length="82" mass="9188">MMKTVNFILADKQIGTLCMLALYFRLPRGLSANRCHGAFTYHPAKRPLVRYAVSDNPTSPSPEMRHNASAPYCGSLATLLFW</sequence>
<dbReference type="EMBL" id="PGGN01000002">
    <property type="protein sequence ID" value="PSH57809.1"/>
    <property type="molecule type" value="Genomic_DNA"/>
</dbReference>
<dbReference type="AlphaFoldDB" id="A0A2P7AUB1"/>
<accession>A0A2P7AUB1</accession>
<protein>
    <submittedName>
        <fullName evidence="1">Uncharacterized protein</fullName>
    </submittedName>
</protein>
<reference evidence="2" key="1">
    <citation type="submission" date="2017-11" db="EMBL/GenBank/DDBJ databases">
        <authorList>
            <person name="Kuznetsova I."/>
            <person name="Sazanova A."/>
            <person name="Chirak E."/>
            <person name="Safronova V."/>
            <person name="Willems A."/>
        </authorList>
    </citation>
    <scope>NUCLEOTIDE SEQUENCE [LARGE SCALE GENOMIC DNA]</scope>
    <source>
        <strain evidence="2">PEPV15</strain>
    </source>
</reference>